<evidence type="ECO:0000256" key="4">
    <source>
        <dbReference type="ARBA" id="ARBA00022692"/>
    </source>
</evidence>
<accession>A0A1C3ESB7</accession>
<keyword evidence="5 7" id="KW-1133">Transmembrane helix</keyword>
<proteinExistence type="inferred from homology"/>
<keyword evidence="6 7" id="KW-0472">Membrane</keyword>
<feature type="transmembrane region" description="Helical" evidence="7">
    <location>
        <begin position="322"/>
        <end position="350"/>
    </location>
</feature>
<feature type="transmembrane region" description="Helical" evidence="7">
    <location>
        <begin position="407"/>
        <end position="428"/>
    </location>
</feature>
<dbReference type="GO" id="GO:0022857">
    <property type="term" value="F:transmembrane transporter activity"/>
    <property type="evidence" value="ECO:0007669"/>
    <property type="project" value="UniProtKB-UniRule"/>
</dbReference>
<feature type="domain" description="TRAP C4-dicarboxylate transport system permease DctM subunit" evidence="8">
    <location>
        <begin position="11"/>
        <end position="424"/>
    </location>
</feature>
<evidence type="ECO:0000256" key="1">
    <source>
        <dbReference type="ARBA" id="ARBA00004429"/>
    </source>
</evidence>
<evidence type="ECO:0000256" key="7">
    <source>
        <dbReference type="RuleBase" id="RU369079"/>
    </source>
</evidence>
<dbReference type="OrthoDB" id="9796052at2"/>
<reference evidence="9 10" key="1">
    <citation type="submission" date="2016-05" db="EMBL/GenBank/DDBJ databases">
        <title>Genomic Taxonomy of the Vibrionaceae.</title>
        <authorList>
            <person name="Gomez-Gil B."/>
            <person name="Enciso-Ibarra J."/>
        </authorList>
    </citation>
    <scope>NUCLEOTIDE SEQUENCE [LARGE SCALE GENOMIC DNA]</scope>
    <source>
        <strain evidence="9 10">CAIM 1920</strain>
    </source>
</reference>
<evidence type="ECO:0000256" key="6">
    <source>
        <dbReference type="ARBA" id="ARBA00023136"/>
    </source>
</evidence>
<dbReference type="InterPro" id="IPR010656">
    <property type="entry name" value="DctM"/>
</dbReference>
<dbReference type="STRING" id="1080227.A8L45_00615"/>
<dbReference type="InterPro" id="IPR004681">
    <property type="entry name" value="TRAP_DctM"/>
</dbReference>
<feature type="transmembrane region" description="Helical" evidence="7">
    <location>
        <begin position="140"/>
        <end position="163"/>
    </location>
</feature>
<comment type="function">
    <text evidence="7">Part of the tripartite ATP-independent periplasmic (TRAP) transport system.</text>
</comment>
<dbReference type="RefSeq" id="WP_068898139.1">
    <property type="nucleotide sequence ID" value="NZ_JBHUIF010000002.1"/>
</dbReference>
<evidence type="ECO:0000313" key="10">
    <source>
        <dbReference type="Proteomes" id="UP000094936"/>
    </source>
</evidence>
<keyword evidence="2" id="KW-1003">Cell membrane</keyword>
<dbReference type="PANTHER" id="PTHR33362">
    <property type="entry name" value="SIALIC ACID TRAP TRANSPORTER PERMEASE PROTEIN SIAT-RELATED"/>
    <property type="match status" value="1"/>
</dbReference>
<dbReference type="AlphaFoldDB" id="A0A1C3ESB7"/>
<dbReference type="Proteomes" id="UP000094936">
    <property type="component" value="Unassembled WGS sequence"/>
</dbReference>
<evidence type="ECO:0000256" key="5">
    <source>
        <dbReference type="ARBA" id="ARBA00022989"/>
    </source>
</evidence>
<feature type="transmembrane region" description="Helical" evidence="7">
    <location>
        <begin position="175"/>
        <end position="201"/>
    </location>
</feature>
<feature type="transmembrane region" description="Helical" evidence="7">
    <location>
        <begin position="221"/>
        <end position="242"/>
    </location>
</feature>
<name>A0A1C3ESB7_9GAMM</name>
<evidence type="ECO:0000256" key="2">
    <source>
        <dbReference type="ARBA" id="ARBA00022475"/>
    </source>
</evidence>
<feature type="transmembrane region" description="Helical" evidence="7">
    <location>
        <begin position="275"/>
        <end position="302"/>
    </location>
</feature>
<comment type="similarity">
    <text evidence="7">Belongs to the TRAP transporter large permease family.</text>
</comment>
<comment type="caution">
    <text evidence="9">The sequence shown here is derived from an EMBL/GenBank/DDBJ whole genome shotgun (WGS) entry which is preliminary data.</text>
</comment>
<keyword evidence="4 7" id="KW-0812">Transmembrane</keyword>
<comment type="caution">
    <text evidence="7">Lacks conserved residue(s) required for the propagation of feature annotation.</text>
</comment>
<dbReference type="Pfam" id="PF06808">
    <property type="entry name" value="DctM"/>
    <property type="match status" value="1"/>
</dbReference>
<evidence type="ECO:0000313" key="9">
    <source>
        <dbReference type="EMBL" id="ODA36140.1"/>
    </source>
</evidence>
<keyword evidence="10" id="KW-1185">Reference proteome</keyword>
<feature type="transmembrane region" description="Helical" evidence="7">
    <location>
        <begin position="362"/>
        <end position="387"/>
    </location>
</feature>
<dbReference type="GO" id="GO:0005886">
    <property type="term" value="C:plasma membrane"/>
    <property type="evidence" value="ECO:0007669"/>
    <property type="project" value="UniProtKB-SubCell"/>
</dbReference>
<dbReference type="NCBIfam" id="TIGR00786">
    <property type="entry name" value="dctM"/>
    <property type="match status" value="1"/>
</dbReference>
<organism evidence="9 10">
    <name type="scientific">Veronia pacifica</name>
    <dbReference type="NCBI Taxonomy" id="1080227"/>
    <lineage>
        <taxon>Bacteria</taxon>
        <taxon>Pseudomonadati</taxon>
        <taxon>Pseudomonadota</taxon>
        <taxon>Gammaproteobacteria</taxon>
        <taxon>Vibrionales</taxon>
        <taxon>Vibrionaceae</taxon>
        <taxon>Veronia</taxon>
    </lineage>
</organism>
<evidence type="ECO:0000259" key="8">
    <source>
        <dbReference type="Pfam" id="PF06808"/>
    </source>
</evidence>
<feature type="transmembrane region" description="Helical" evidence="7">
    <location>
        <begin position="51"/>
        <end position="70"/>
    </location>
</feature>
<evidence type="ECO:0000256" key="3">
    <source>
        <dbReference type="ARBA" id="ARBA00022519"/>
    </source>
</evidence>
<dbReference type="EMBL" id="LYBM01000001">
    <property type="protein sequence ID" value="ODA36140.1"/>
    <property type="molecule type" value="Genomic_DNA"/>
</dbReference>
<keyword evidence="3 7" id="KW-0997">Cell inner membrane</keyword>
<comment type="subunit">
    <text evidence="7">The complex comprises the extracytoplasmic solute receptor protein and the two transmembrane proteins.</text>
</comment>
<feature type="transmembrane region" description="Helical" evidence="7">
    <location>
        <begin position="6"/>
        <end position="39"/>
    </location>
</feature>
<comment type="subcellular location">
    <subcellularLocation>
        <location evidence="1 7">Cell inner membrane</location>
        <topology evidence="1 7">Multi-pass membrane protein</topology>
    </subcellularLocation>
</comment>
<dbReference type="PANTHER" id="PTHR33362:SF5">
    <property type="entry name" value="C4-DICARBOXYLATE TRAP TRANSPORTER LARGE PERMEASE PROTEIN DCTM"/>
    <property type="match status" value="1"/>
</dbReference>
<protein>
    <recommendedName>
        <fullName evidence="7">TRAP transporter large permease protein</fullName>
    </recommendedName>
</protein>
<dbReference type="PIRSF" id="PIRSF006066">
    <property type="entry name" value="HI0050"/>
    <property type="match status" value="1"/>
</dbReference>
<sequence>MVGIEVIFIGFLCVIGLLMLGLHVGTVMVVTALLGLMWGFGPSMMNSAGNLMWGQMNSFVLTAIPLYILMGEILVKSQVAERMYRSLSDWVQWLPGRLLHSNIASSSMFAAISGSSVATAATISTVAFPSFRENNYDERWVAGSIASGATLGILIPPSINLIIYGAVTDTSIGDLFIAGIVPGLLLASFFVLIIAVASVIWPDISGNSDRKADVSGRLSRLIDLVGPAFIFFMIIGSIYGGWATPTEAAAVGVVSSLGLAAYYKKLNFEMLNESLLGTVRITAMIVLVLIGAFFLNFSMGVLGIPNEVASFITSLEVSPAELILYLVVLYLILGCFLDALAMMITTIPVLFPVVTAVGIDPIWFGVFVVIMCELALLTPPVGMNLYIVQGVRNRGSITDVMVGVLPFFIGILLLVTLITLFPSIVTFLPELM</sequence>
<keyword evidence="7" id="KW-0813">Transport</keyword>
<gene>
    <name evidence="9" type="ORF">A8L45_00615</name>
</gene>